<keyword evidence="1" id="KW-0472">Membrane</keyword>
<accession>A0A0L6U595</accession>
<keyword evidence="1" id="KW-1133">Transmembrane helix</keyword>
<name>A0A0L6U595_9BASI</name>
<evidence type="ECO:0000313" key="2">
    <source>
        <dbReference type="EMBL" id="KNZ43694.1"/>
    </source>
</evidence>
<feature type="non-terminal residue" evidence="2">
    <location>
        <position position="1"/>
    </location>
</feature>
<feature type="transmembrane region" description="Helical" evidence="1">
    <location>
        <begin position="76"/>
        <end position="96"/>
    </location>
</feature>
<sequence length="160" mass="17706">HLTGSLHSTSKLIQSIFGPAAHVQCALLPVTDLIVELLPARLNKLREVLWEALGNSKDDLSSSVGNIMDLFGSQKMIFLALLETLWIFLLITYPTVFGQPGRGKNKGSAAAQSQDYSHFPHLDYSIYNYQETQTIWTSDLPLVQSGSANPKSILNNFCQQ</sequence>
<reference evidence="2 3" key="1">
    <citation type="submission" date="2015-08" db="EMBL/GenBank/DDBJ databases">
        <title>Next Generation Sequencing and Analysis of the Genome of Puccinia sorghi L Schw, the Causal Agent of Maize Common Rust.</title>
        <authorList>
            <person name="Rochi L."/>
            <person name="Burguener G."/>
            <person name="Darino M."/>
            <person name="Turjanski A."/>
            <person name="Kreff E."/>
            <person name="Dieguez M.J."/>
            <person name="Sacco F."/>
        </authorList>
    </citation>
    <scope>NUCLEOTIDE SEQUENCE [LARGE SCALE GENOMIC DNA]</scope>
    <source>
        <strain evidence="2 3">RO10H11247</strain>
    </source>
</reference>
<dbReference type="EMBL" id="LAVV01015681">
    <property type="protein sequence ID" value="KNZ43694.1"/>
    <property type="molecule type" value="Genomic_DNA"/>
</dbReference>
<keyword evidence="1" id="KW-0812">Transmembrane</keyword>
<feature type="non-terminal residue" evidence="2">
    <location>
        <position position="160"/>
    </location>
</feature>
<evidence type="ECO:0000256" key="1">
    <source>
        <dbReference type="SAM" id="Phobius"/>
    </source>
</evidence>
<dbReference type="OrthoDB" id="10252227at2759"/>
<proteinExistence type="predicted"/>
<dbReference type="VEuPathDB" id="FungiDB:VP01_9970g1"/>
<dbReference type="AlphaFoldDB" id="A0A0L6U595"/>
<comment type="caution">
    <text evidence="2">The sequence shown here is derived from an EMBL/GenBank/DDBJ whole genome shotgun (WGS) entry which is preliminary data.</text>
</comment>
<evidence type="ECO:0000313" key="3">
    <source>
        <dbReference type="Proteomes" id="UP000037035"/>
    </source>
</evidence>
<protein>
    <submittedName>
        <fullName evidence="2">Uncharacterized protein</fullName>
    </submittedName>
</protein>
<gene>
    <name evidence="2" type="ORF">VP01_9970g1</name>
</gene>
<organism evidence="2 3">
    <name type="scientific">Puccinia sorghi</name>
    <dbReference type="NCBI Taxonomy" id="27349"/>
    <lineage>
        <taxon>Eukaryota</taxon>
        <taxon>Fungi</taxon>
        <taxon>Dikarya</taxon>
        <taxon>Basidiomycota</taxon>
        <taxon>Pucciniomycotina</taxon>
        <taxon>Pucciniomycetes</taxon>
        <taxon>Pucciniales</taxon>
        <taxon>Pucciniaceae</taxon>
        <taxon>Puccinia</taxon>
    </lineage>
</organism>
<keyword evidence="3" id="KW-1185">Reference proteome</keyword>
<dbReference type="Proteomes" id="UP000037035">
    <property type="component" value="Unassembled WGS sequence"/>
</dbReference>